<evidence type="ECO:0000313" key="4">
    <source>
        <dbReference type="EMBL" id="KAF7372686.1"/>
    </source>
</evidence>
<dbReference type="SUPFAM" id="SSF48445">
    <property type="entry name" value="14-3-3 protein"/>
    <property type="match status" value="1"/>
</dbReference>
<evidence type="ECO:0000259" key="3">
    <source>
        <dbReference type="SMART" id="SM00101"/>
    </source>
</evidence>
<proteinExistence type="inferred from homology"/>
<evidence type="ECO:0000313" key="5">
    <source>
        <dbReference type="Proteomes" id="UP000620124"/>
    </source>
</evidence>
<evidence type="ECO:0000256" key="1">
    <source>
        <dbReference type="ARBA" id="ARBA00006141"/>
    </source>
</evidence>
<comment type="caution">
    <text evidence="4">The sequence shown here is derived from an EMBL/GenBank/DDBJ whole genome shotgun (WGS) entry which is preliminary data.</text>
</comment>
<gene>
    <name evidence="4" type="ORF">MVEN_00131900</name>
</gene>
<dbReference type="Gene3D" id="1.20.190.20">
    <property type="entry name" value="14-3-3 domain"/>
    <property type="match status" value="2"/>
</dbReference>
<dbReference type="Pfam" id="PF00244">
    <property type="entry name" value="14-3-3"/>
    <property type="match status" value="1"/>
</dbReference>
<dbReference type="SMART" id="SM00101">
    <property type="entry name" value="14_3_3"/>
    <property type="match status" value="1"/>
</dbReference>
<evidence type="ECO:0000256" key="2">
    <source>
        <dbReference type="SAM" id="MobiDB-lite"/>
    </source>
</evidence>
<sequence>MVTATLLCPTTTTSVRVGFKLQQQQHFVLARHHRIIMRHQHGRERHTSSNQALIAMPRNPRSLDFKSGSKISIHGCALVRVCEDHPRSLCHYSLQPTTTIVHRLYCLVFCTQFFVLTHRTCQDPLIRPGAHRQGAQSHRRLAHKNVVSAHHASYLIHRAHLEKIDAKLTKICQVIPAVDKYLIPSATLDEPKAFYHKMLHPTSAAPAPPIHLGLALNLSAFHYEIPNSSDLTCHLAKQAFDDAIAELNTLSKTQKDSTLVMQYLRDTGPLTRHYRQARKPKSSPNPLDDKNPSDN</sequence>
<reference evidence="4" key="1">
    <citation type="submission" date="2020-05" db="EMBL/GenBank/DDBJ databases">
        <title>Mycena genomes resolve the evolution of fungal bioluminescence.</title>
        <authorList>
            <person name="Tsai I.J."/>
        </authorList>
    </citation>
    <scope>NUCLEOTIDE SEQUENCE</scope>
    <source>
        <strain evidence="4">CCC161011</strain>
    </source>
</reference>
<keyword evidence="5" id="KW-1185">Reference proteome</keyword>
<dbReference type="PANTHER" id="PTHR18860">
    <property type="entry name" value="14-3-3 PROTEIN"/>
    <property type="match status" value="1"/>
</dbReference>
<feature type="compositionally biased region" description="Basic residues" evidence="2">
    <location>
        <begin position="272"/>
        <end position="281"/>
    </location>
</feature>
<dbReference type="InterPro" id="IPR036815">
    <property type="entry name" value="14-3-3_dom_sf"/>
</dbReference>
<name>A0A8H7DIL8_9AGAR</name>
<dbReference type="InterPro" id="IPR000308">
    <property type="entry name" value="14-3-3"/>
</dbReference>
<accession>A0A8H7DIL8</accession>
<protein>
    <submittedName>
        <fullName evidence="4">DNA damage checkpoint protein rad24</fullName>
    </submittedName>
</protein>
<feature type="domain" description="14-3-3" evidence="3">
    <location>
        <begin position="102"/>
        <end position="280"/>
    </location>
</feature>
<comment type="similarity">
    <text evidence="1">Belongs to the 14-3-3 family.</text>
</comment>
<dbReference type="Proteomes" id="UP000620124">
    <property type="component" value="Unassembled WGS sequence"/>
</dbReference>
<dbReference type="InterPro" id="IPR023410">
    <property type="entry name" value="14-3-3_domain"/>
</dbReference>
<organism evidence="4 5">
    <name type="scientific">Mycena venus</name>
    <dbReference type="NCBI Taxonomy" id="2733690"/>
    <lineage>
        <taxon>Eukaryota</taxon>
        <taxon>Fungi</taxon>
        <taxon>Dikarya</taxon>
        <taxon>Basidiomycota</taxon>
        <taxon>Agaricomycotina</taxon>
        <taxon>Agaricomycetes</taxon>
        <taxon>Agaricomycetidae</taxon>
        <taxon>Agaricales</taxon>
        <taxon>Marasmiineae</taxon>
        <taxon>Mycenaceae</taxon>
        <taxon>Mycena</taxon>
    </lineage>
</organism>
<dbReference type="EMBL" id="JACAZI010000001">
    <property type="protein sequence ID" value="KAF7372686.1"/>
    <property type="molecule type" value="Genomic_DNA"/>
</dbReference>
<feature type="region of interest" description="Disordered" evidence="2">
    <location>
        <begin position="270"/>
        <end position="295"/>
    </location>
</feature>
<dbReference type="OrthoDB" id="10260625at2759"/>
<dbReference type="AlphaFoldDB" id="A0A8H7DIL8"/>